<dbReference type="InterPro" id="IPR011009">
    <property type="entry name" value="Kinase-like_dom_sf"/>
</dbReference>
<dbReference type="PROSITE" id="PS00107">
    <property type="entry name" value="PROTEIN_KINASE_ATP"/>
    <property type="match status" value="1"/>
</dbReference>
<keyword evidence="8" id="KW-1185">Reference proteome</keyword>
<dbReference type="STRING" id="246404.A0A507FPI6"/>
<evidence type="ECO:0000313" key="8">
    <source>
        <dbReference type="Proteomes" id="UP000320333"/>
    </source>
</evidence>
<dbReference type="AlphaFoldDB" id="A0A507FPI6"/>
<gene>
    <name evidence="7" type="ORF">CcCBS67573_g01139</name>
</gene>
<dbReference type="InterPro" id="IPR000719">
    <property type="entry name" value="Prot_kinase_dom"/>
</dbReference>
<dbReference type="GO" id="GO:0005737">
    <property type="term" value="C:cytoplasm"/>
    <property type="evidence" value="ECO:0007669"/>
    <property type="project" value="TreeGrafter"/>
</dbReference>
<feature type="compositionally biased region" description="Polar residues" evidence="4">
    <location>
        <begin position="284"/>
        <end position="303"/>
    </location>
</feature>
<dbReference type="GO" id="GO:0035556">
    <property type="term" value="P:intracellular signal transduction"/>
    <property type="evidence" value="ECO:0007669"/>
    <property type="project" value="TreeGrafter"/>
</dbReference>
<comment type="caution">
    <text evidence="7">The sequence shown here is derived from an EMBL/GenBank/DDBJ whole genome shotgun (WGS) entry which is preliminary data.</text>
</comment>
<evidence type="ECO:0000256" key="3">
    <source>
        <dbReference type="PROSITE-ProRule" id="PRU10141"/>
    </source>
</evidence>
<sequence>MSSPPPTPTPPQAERQAKTAAQSQAHGNHPSFGPYKLIRTVGEGEFGKVKLSIDTRSNDEVAIKLLRKDRISNPARRAKVMREITMLQSLDHPFVVSLKEVVENEAYIGLVMQFASGGEMFHYIMAQPDGRLTEREGKKFFAQLVSGVSYIHSVGIVHRDLKLENLLLGPDNNVLISDFGFANKNSEHMETSCGSPGYAAPELVVSNYILHTKLTYPSHLSAPARNIIGIMLVPDPKNRGKMSDVMSHAWLSSESHIFQAELERRLKRFGLDGKPEADGKQVVPDSSKSGEPGETSTRPSTVSIPDERLSISVHRGASVASKGWFWSRKASPNGAVTPTLSHKSITSPTESIAPSIVSVDMTPSRSSTTYSLSNSDYGGARERVLRYHAGPVDKNAMSPRDPLELLIDLETLFEQKLGWIVQSNGLSSGEFKLKVSKPRGVKIGAKSALETTDDTAVPDTTNAVPADSAAPAAENNITSAQAGDAKMKQIVDSLPVSLMKRIRNFVYTLGPNASKGFDGKPLAEGEGVTGMEEEMTFTVEVQKIKDLKGMHVVEFKRIKGDVWCFKRLYGILLADLPLQDR</sequence>
<dbReference type="Gene3D" id="3.30.310.80">
    <property type="entry name" value="Kinase associated domain 1, KA1"/>
    <property type="match status" value="1"/>
</dbReference>
<evidence type="ECO:0000256" key="2">
    <source>
        <dbReference type="ARBA" id="ARBA00022840"/>
    </source>
</evidence>
<dbReference type="Proteomes" id="UP000320333">
    <property type="component" value="Unassembled WGS sequence"/>
</dbReference>
<dbReference type="PROSITE" id="PS50032">
    <property type="entry name" value="KA1"/>
    <property type="match status" value="1"/>
</dbReference>
<dbReference type="Gene3D" id="1.10.510.10">
    <property type="entry name" value="Transferase(Phosphotransferase) domain 1"/>
    <property type="match status" value="1"/>
</dbReference>
<dbReference type="InterPro" id="IPR017441">
    <property type="entry name" value="Protein_kinase_ATP_BS"/>
</dbReference>
<reference evidence="7 8" key="1">
    <citation type="journal article" date="2019" name="Sci. Rep.">
        <title>Comparative genomics of chytrid fungi reveal insights into the obligate biotrophic and pathogenic lifestyle of Synchytrium endobioticum.</title>
        <authorList>
            <person name="van de Vossenberg B.T.L.H."/>
            <person name="Warris S."/>
            <person name="Nguyen H.D.T."/>
            <person name="van Gent-Pelzer M.P.E."/>
            <person name="Joly D.L."/>
            <person name="van de Geest H.C."/>
            <person name="Bonants P.J.M."/>
            <person name="Smith D.S."/>
            <person name="Levesque C.A."/>
            <person name="van der Lee T.A.J."/>
        </authorList>
    </citation>
    <scope>NUCLEOTIDE SEQUENCE [LARGE SCALE GENOMIC DNA]</scope>
    <source>
        <strain evidence="7 8">CBS 675.73</strain>
    </source>
</reference>
<evidence type="ECO:0000259" key="5">
    <source>
        <dbReference type="PROSITE" id="PS50011"/>
    </source>
</evidence>
<dbReference type="PANTHER" id="PTHR24346">
    <property type="entry name" value="MAP/MICROTUBULE AFFINITY-REGULATING KINASE"/>
    <property type="match status" value="1"/>
</dbReference>
<evidence type="ECO:0000256" key="4">
    <source>
        <dbReference type="SAM" id="MobiDB-lite"/>
    </source>
</evidence>
<dbReference type="FunFam" id="3.30.200.20:FF:000042">
    <property type="entry name" value="Aurora kinase A"/>
    <property type="match status" value="1"/>
</dbReference>
<dbReference type="EMBL" id="QEAP01000017">
    <property type="protein sequence ID" value="TPX77600.1"/>
    <property type="molecule type" value="Genomic_DNA"/>
</dbReference>
<proteinExistence type="predicted"/>
<evidence type="ECO:0000259" key="6">
    <source>
        <dbReference type="PROSITE" id="PS50032"/>
    </source>
</evidence>
<feature type="region of interest" description="Disordered" evidence="4">
    <location>
        <begin position="271"/>
        <end position="309"/>
    </location>
</feature>
<dbReference type="InterPro" id="IPR008271">
    <property type="entry name" value="Ser/Thr_kinase_AS"/>
</dbReference>
<organism evidence="7 8">
    <name type="scientific">Chytriomyces confervae</name>
    <dbReference type="NCBI Taxonomy" id="246404"/>
    <lineage>
        <taxon>Eukaryota</taxon>
        <taxon>Fungi</taxon>
        <taxon>Fungi incertae sedis</taxon>
        <taxon>Chytridiomycota</taxon>
        <taxon>Chytridiomycota incertae sedis</taxon>
        <taxon>Chytridiomycetes</taxon>
        <taxon>Chytridiales</taxon>
        <taxon>Chytriomycetaceae</taxon>
        <taxon>Chytriomyces</taxon>
    </lineage>
</organism>
<dbReference type="OrthoDB" id="193931at2759"/>
<dbReference type="Pfam" id="PF00069">
    <property type="entry name" value="Pkinase"/>
    <property type="match status" value="1"/>
</dbReference>
<dbReference type="PROSITE" id="PS50011">
    <property type="entry name" value="PROTEIN_KINASE_DOM"/>
    <property type="match status" value="1"/>
</dbReference>
<evidence type="ECO:0008006" key="9">
    <source>
        <dbReference type="Google" id="ProtNLM"/>
    </source>
</evidence>
<dbReference type="InterPro" id="IPR001772">
    <property type="entry name" value="KA1_dom"/>
</dbReference>
<dbReference type="FunFam" id="1.10.510.10:FF:000571">
    <property type="entry name" value="Maternal embryonic leucine zipper kinase"/>
    <property type="match status" value="1"/>
</dbReference>
<dbReference type="PROSITE" id="PS00108">
    <property type="entry name" value="PROTEIN_KINASE_ST"/>
    <property type="match status" value="1"/>
</dbReference>
<feature type="binding site" evidence="3">
    <location>
        <position position="64"/>
    </location>
    <ligand>
        <name>ATP</name>
        <dbReference type="ChEBI" id="CHEBI:30616"/>
    </ligand>
</feature>
<name>A0A507FPI6_9FUNG</name>
<evidence type="ECO:0000313" key="7">
    <source>
        <dbReference type="EMBL" id="TPX77600.1"/>
    </source>
</evidence>
<dbReference type="PANTHER" id="PTHR24346:SF110">
    <property type="entry name" value="NON-SPECIFIC SERINE_THREONINE PROTEIN KINASE"/>
    <property type="match status" value="1"/>
</dbReference>
<dbReference type="SMART" id="SM00220">
    <property type="entry name" value="S_TKc"/>
    <property type="match status" value="1"/>
</dbReference>
<evidence type="ECO:0000256" key="1">
    <source>
        <dbReference type="ARBA" id="ARBA00022741"/>
    </source>
</evidence>
<dbReference type="GO" id="GO:0005524">
    <property type="term" value="F:ATP binding"/>
    <property type="evidence" value="ECO:0007669"/>
    <property type="project" value="UniProtKB-UniRule"/>
</dbReference>
<keyword evidence="2 3" id="KW-0067">ATP-binding</keyword>
<feature type="compositionally biased region" description="Pro residues" evidence="4">
    <location>
        <begin position="1"/>
        <end position="11"/>
    </location>
</feature>
<feature type="domain" description="KA1" evidence="6">
    <location>
        <begin position="528"/>
        <end position="578"/>
    </location>
</feature>
<feature type="domain" description="Protein kinase" evidence="5">
    <location>
        <begin position="35"/>
        <end position="309"/>
    </location>
</feature>
<accession>A0A507FPI6</accession>
<feature type="region of interest" description="Disordered" evidence="4">
    <location>
        <begin position="1"/>
        <end position="34"/>
    </location>
</feature>
<keyword evidence="1 3" id="KW-0547">Nucleotide-binding</keyword>
<protein>
    <recommendedName>
        <fullName evidence="9">Non-specific serine/threonine protein kinase</fullName>
    </recommendedName>
</protein>
<dbReference type="GO" id="GO:0004674">
    <property type="term" value="F:protein serine/threonine kinase activity"/>
    <property type="evidence" value="ECO:0007669"/>
    <property type="project" value="TreeGrafter"/>
</dbReference>
<dbReference type="Pfam" id="PF02149">
    <property type="entry name" value="KA1"/>
    <property type="match status" value="1"/>
</dbReference>
<dbReference type="SUPFAM" id="SSF56112">
    <property type="entry name" value="Protein kinase-like (PK-like)"/>
    <property type="match status" value="1"/>
</dbReference>